<reference evidence="1" key="2">
    <citation type="submission" date="2024-01" db="EMBL/GenBank/DDBJ databases">
        <title>Comparative genomics of Cryptococcus and Kwoniella reveals pathogenesis evolution and contrasting modes of karyotype evolution via chromosome fusion or intercentromeric recombination.</title>
        <authorList>
            <person name="Coelho M.A."/>
            <person name="David-Palma M."/>
            <person name="Shea T."/>
            <person name="Bowers K."/>
            <person name="McGinley-Smith S."/>
            <person name="Mohammad A.W."/>
            <person name="Gnirke A."/>
            <person name="Yurkov A.M."/>
            <person name="Nowrousian M."/>
            <person name="Sun S."/>
            <person name="Cuomo C.A."/>
            <person name="Heitman J."/>
        </authorList>
    </citation>
    <scope>NUCLEOTIDE SEQUENCE</scope>
    <source>
        <strain evidence="1">CBS 12478</strain>
    </source>
</reference>
<proteinExistence type="predicted"/>
<dbReference type="PANTHER" id="PTHR40470:SF1">
    <property type="entry name" value="PHYTANOYL-COA DIOXYGENASE FAMILY PROTEIN (AFU_ORTHOLOGUE AFUA_2G15850)"/>
    <property type="match status" value="1"/>
</dbReference>
<dbReference type="SUPFAM" id="SSF51197">
    <property type="entry name" value="Clavaminate synthase-like"/>
    <property type="match status" value="1"/>
</dbReference>
<sequence>MVSQEVLDSYVKAYKEHGFVVVPNLILPEDLEPLRQAADTVVNRARKGEWKQVRVIGKQFPPWTDVDDIWGVQNIMHPDLGQEIFREWYGRHDMLQVSAALMGCEFKDMQFELFNMLINPERARYALSWHRDDVKATATPEEEKAALKIDHHGIQWNAALYDDESLSAIPGSHARVRTPEEREANLSGGPMPGGQTLKLKAGETVFYNNNILHVGKYTPEIKRRTLHGCYGSPPPGDDTRARNILQHDLSYCRDPKFRELVSDDLKPMLDKLNSWQQRFDGVEVGYSQDL</sequence>
<keyword evidence="2" id="KW-1185">Reference proteome</keyword>
<dbReference type="InterPro" id="IPR008775">
    <property type="entry name" value="Phytyl_CoA_dOase-like"/>
</dbReference>
<organism evidence="1 2">
    <name type="scientific">Kwoniella shandongensis</name>
    <dbReference type="NCBI Taxonomy" id="1734106"/>
    <lineage>
        <taxon>Eukaryota</taxon>
        <taxon>Fungi</taxon>
        <taxon>Dikarya</taxon>
        <taxon>Basidiomycota</taxon>
        <taxon>Agaricomycotina</taxon>
        <taxon>Tremellomycetes</taxon>
        <taxon>Tremellales</taxon>
        <taxon>Cryptococcaceae</taxon>
        <taxon>Kwoniella</taxon>
    </lineage>
</organism>
<dbReference type="KEGG" id="ksn:43586307"/>
<dbReference type="Pfam" id="PF05721">
    <property type="entry name" value="PhyH"/>
    <property type="match status" value="1"/>
</dbReference>
<protein>
    <submittedName>
        <fullName evidence="1">Uncharacterized protein</fullName>
    </submittedName>
</protein>
<dbReference type="EMBL" id="CP144063">
    <property type="protein sequence ID" value="WWD22247.1"/>
    <property type="molecule type" value="Genomic_DNA"/>
</dbReference>
<dbReference type="RefSeq" id="XP_031863754.1">
    <property type="nucleotide sequence ID" value="XM_032002197.1"/>
</dbReference>
<dbReference type="PANTHER" id="PTHR40470">
    <property type="entry name" value="PHYTANOYL-COA DIOXYGENASE FAMILY PROTEIN (AFU_ORTHOLOGUE AFUA_2G15850)"/>
    <property type="match status" value="1"/>
</dbReference>
<evidence type="ECO:0000313" key="2">
    <source>
        <dbReference type="Proteomes" id="UP000322225"/>
    </source>
</evidence>
<dbReference type="OrthoDB" id="2106152at2759"/>
<name>A0A5M6C6S9_9TREE</name>
<dbReference type="Gene3D" id="2.60.120.620">
    <property type="entry name" value="q2cbj1_9rhob like domain"/>
    <property type="match status" value="1"/>
</dbReference>
<accession>A0A5M6C6S9</accession>
<gene>
    <name evidence="1" type="ORF">CI109_106738</name>
</gene>
<reference evidence="1" key="1">
    <citation type="submission" date="2017-08" db="EMBL/GenBank/DDBJ databases">
        <authorList>
            <person name="Cuomo C."/>
            <person name="Billmyre B."/>
            <person name="Heitman J."/>
        </authorList>
    </citation>
    <scope>NUCLEOTIDE SEQUENCE</scope>
    <source>
        <strain evidence="1">CBS 12478</strain>
    </source>
</reference>
<dbReference type="GeneID" id="43586307"/>
<evidence type="ECO:0000313" key="1">
    <source>
        <dbReference type="EMBL" id="WWD22247.1"/>
    </source>
</evidence>
<dbReference type="Proteomes" id="UP000322225">
    <property type="component" value="Chromosome 13"/>
</dbReference>
<dbReference type="AlphaFoldDB" id="A0A5M6C6S9"/>